<dbReference type="InterPro" id="IPR046373">
    <property type="entry name" value="Acyl-CoA_Oxase/DH_mid-dom_sf"/>
</dbReference>
<evidence type="ECO:0000256" key="2">
    <source>
        <dbReference type="ARBA" id="ARBA00009347"/>
    </source>
</evidence>
<reference evidence="9" key="1">
    <citation type="journal article" date="2019" name="Int. J. Syst. Evol. Microbiol.">
        <title>The Global Catalogue of Microorganisms (GCM) 10K type strain sequencing project: providing services to taxonomists for standard genome sequencing and annotation.</title>
        <authorList>
            <consortium name="The Broad Institute Genomics Platform"/>
            <consortium name="The Broad Institute Genome Sequencing Center for Infectious Disease"/>
            <person name="Wu L."/>
            <person name="Ma J."/>
        </authorList>
    </citation>
    <scope>NUCLEOTIDE SEQUENCE [LARGE SCALE GENOMIC DNA]</scope>
    <source>
        <strain evidence="9">JCM 18303</strain>
    </source>
</reference>
<evidence type="ECO:0000259" key="7">
    <source>
        <dbReference type="Pfam" id="PF02771"/>
    </source>
</evidence>
<dbReference type="Gene3D" id="1.10.540.10">
    <property type="entry name" value="Acyl-CoA dehydrogenase/oxidase, N-terminal domain"/>
    <property type="match status" value="1"/>
</dbReference>
<proteinExistence type="inferred from homology"/>
<dbReference type="InterPro" id="IPR037069">
    <property type="entry name" value="AcylCoA_DH/ox_N_sf"/>
</dbReference>
<dbReference type="RefSeq" id="WP_185063430.1">
    <property type="nucleotide sequence ID" value="NZ_BAABJP010000043.1"/>
</dbReference>
<dbReference type="InterPro" id="IPR036250">
    <property type="entry name" value="AcylCo_DH-like_C"/>
</dbReference>
<evidence type="ECO:0000313" key="8">
    <source>
        <dbReference type="EMBL" id="GAA5169283.1"/>
    </source>
</evidence>
<keyword evidence="9" id="KW-1185">Reference proteome</keyword>
<comment type="cofactor">
    <cofactor evidence="1">
        <name>FAD</name>
        <dbReference type="ChEBI" id="CHEBI:57692"/>
    </cofactor>
</comment>
<evidence type="ECO:0000259" key="6">
    <source>
        <dbReference type="Pfam" id="PF00441"/>
    </source>
</evidence>
<evidence type="ECO:0000256" key="5">
    <source>
        <dbReference type="ARBA" id="ARBA00023002"/>
    </source>
</evidence>
<sequence length="376" mass="39216">MDFAPTEEQVELAGLARGILADHATPERLRALEETGRDRHDPELWSALAGAGVLSAALPSTVGGDDLGLLERCSVLAELGRAVAPAAYLSTIAVAAAGLARFGSPQQRTDYAAPAATGKHLLTAALDAQVTAEPTPTGGWRLTGTAAAVPSAPAASALLLPAIQSTQSIQSVQQGDSVTSVFLVEATDPGVTIARQRTVDLDDAGLVELDSVELPADRLVGDQEALGWLRAHATVGLCAHQLGVVERALELTAEYARQREQFGKPIGAFQAVAQRLADGYVDVEAIRLTMWQAAWLLATTGPGDPETEAAIATAKFWAADAGHRVAHTAVHVHGGVGIDVDHPLHRYFIAAKRNEFALGAATEQLVRLADALLGDG</sequence>
<dbReference type="InterPro" id="IPR009075">
    <property type="entry name" value="AcylCo_DH/oxidase_C"/>
</dbReference>
<organism evidence="8 9">
    <name type="scientific">Pseudonocardia eucalypti</name>
    <dbReference type="NCBI Taxonomy" id="648755"/>
    <lineage>
        <taxon>Bacteria</taxon>
        <taxon>Bacillati</taxon>
        <taxon>Actinomycetota</taxon>
        <taxon>Actinomycetes</taxon>
        <taxon>Pseudonocardiales</taxon>
        <taxon>Pseudonocardiaceae</taxon>
        <taxon>Pseudonocardia</taxon>
    </lineage>
</organism>
<dbReference type="InterPro" id="IPR013786">
    <property type="entry name" value="AcylCoA_DH/ox_N"/>
</dbReference>
<keyword evidence="4" id="KW-0274">FAD</keyword>
<dbReference type="InterPro" id="IPR009100">
    <property type="entry name" value="AcylCoA_DH/oxidase_NM_dom_sf"/>
</dbReference>
<protein>
    <submittedName>
        <fullName evidence="8">Acyl-CoA dehydrogenase family protein</fullName>
    </submittedName>
</protein>
<keyword evidence="5" id="KW-0560">Oxidoreductase</keyword>
<keyword evidence="3" id="KW-0285">Flavoprotein</keyword>
<dbReference type="Gene3D" id="2.40.110.10">
    <property type="entry name" value="Butyryl-CoA Dehydrogenase, subunit A, domain 2"/>
    <property type="match status" value="1"/>
</dbReference>
<dbReference type="SUPFAM" id="SSF47203">
    <property type="entry name" value="Acyl-CoA dehydrogenase C-terminal domain-like"/>
    <property type="match status" value="1"/>
</dbReference>
<evidence type="ECO:0000313" key="9">
    <source>
        <dbReference type="Proteomes" id="UP001428817"/>
    </source>
</evidence>
<dbReference type="SUPFAM" id="SSF56645">
    <property type="entry name" value="Acyl-CoA dehydrogenase NM domain-like"/>
    <property type="match status" value="1"/>
</dbReference>
<comment type="similarity">
    <text evidence="2">Belongs to the acyl-CoA dehydrogenase family.</text>
</comment>
<dbReference type="Proteomes" id="UP001428817">
    <property type="component" value="Unassembled WGS sequence"/>
</dbReference>
<dbReference type="Pfam" id="PF02771">
    <property type="entry name" value="Acyl-CoA_dh_N"/>
    <property type="match status" value="1"/>
</dbReference>
<feature type="domain" description="Acyl-CoA dehydrogenase/oxidase C-terminal" evidence="6">
    <location>
        <begin position="235"/>
        <end position="372"/>
    </location>
</feature>
<gene>
    <name evidence="8" type="ORF">GCM10023321_64580</name>
</gene>
<dbReference type="EMBL" id="BAABJP010000043">
    <property type="protein sequence ID" value="GAA5169283.1"/>
    <property type="molecule type" value="Genomic_DNA"/>
</dbReference>
<feature type="domain" description="Acyl-CoA dehydrogenase/oxidase N-terminal" evidence="7">
    <location>
        <begin position="6"/>
        <end position="119"/>
    </location>
</feature>
<dbReference type="PIRSF" id="PIRSF016578">
    <property type="entry name" value="HsaA"/>
    <property type="match status" value="1"/>
</dbReference>
<comment type="caution">
    <text evidence="8">The sequence shown here is derived from an EMBL/GenBank/DDBJ whole genome shotgun (WGS) entry which is preliminary data.</text>
</comment>
<dbReference type="CDD" id="cd00567">
    <property type="entry name" value="ACAD"/>
    <property type="match status" value="1"/>
</dbReference>
<accession>A0ABP9QYF2</accession>
<evidence type="ECO:0000256" key="4">
    <source>
        <dbReference type="ARBA" id="ARBA00022827"/>
    </source>
</evidence>
<name>A0ABP9QYF2_9PSEU</name>
<evidence type="ECO:0000256" key="1">
    <source>
        <dbReference type="ARBA" id="ARBA00001974"/>
    </source>
</evidence>
<dbReference type="PANTHER" id="PTHR43884">
    <property type="entry name" value="ACYL-COA DEHYDROGENASE"/>
    <property type="match status" value="1"/>
</dbReference>
<dbReference type="Pfam" id="PF00441">
    <property type="entry name" value="Acyl-CoA_dh_1"/>
    <property type="match status" value="1"/>
</dbReference>
<evidence type="ECO:0000256" key="3">
    <source>
        <dbReference type="ARBA" id="ARBA00022630"/>
    </source>
</evidence>
<dbReference type="Gene3D" id="1.20.140.10">
    <property type="entry name" value="Butyryl-CoA Dehydrogenase, subunit A, domain 3"/>
    <property type="match status" value="1"/>
</dbReference>
<dbReference type="PANTHER" id="PTHR43884:SF20">
    <property type="entry name" value="ACYL-COA DEHYDROGENASE FADE28"/>
    <property type="match status" value="1"/>
</dbReference>